<dbReference type="SMART" id="SM00388">
    <property type="entry name" value="HisKA"/>
    <property type="match status" value="1"/>
</dbReference>
<evidence type="ECO:0000259" key="10">
    <source>
        <dbReference type="PROSITE" id="PS50110"/>
    </source>
</evidence>
<dbReference type="SMART" id="SM00448">
    <property type="entry name" value="REC"/>
    <property type="match status" value="1"/>
</dbReference>
<dbReference type="SUPFAM" id="SSF47384">
    <property type="entry name" value="Homodimeric domain of signal transducing histidine kinase"/>
    <property type="match status" value="1"/>
</dbReference>
<dbReference type="InterPro" id="IPR004358">
    <property type="entry name" value="Sig_transdc_His_kin-like_C"/>
</dbReference>
<evidence type="ECO:0000256" key="1">
    <source>
        <dbReference type="ARBA" id="ARBA00000085"/>
    </source>
</evidence>
<proteinExistence type="predicted"/>
<dbReference type="Proteomes" id="UP000198284">
    <property type="component" value="Unassembled WGS sequence"/>
</dbReference>
<evidence type="ECO:0000256" key="3">
    <source>
        <dbReference type="ARBA" id="ARBA00012438"/>
    </source>
</evidence>
<dbReference type="SUPFAM" id="SSF52172">
    <property type="entry name" value="CheY-like"/>
    <property type="match status" value="1"/>
</dbReference>
<dbReference type="PANTHER" id="PTHR43047">
    <property type="entry name" value="TWO-COMPONENT HISTIDINE PROTEIN KINASE"/>
    <property type="match status" value="1"/>
</dbReference>
<dbReference type="SUPFAM" id="SSF55874">
    <property type="entry name" value="ATPase domain of HSP90 chaperone/DNA topoisomerase II/histidine kinase"/>
    <property type="match status" value="1"/>
</dbReference>
<dbReference type="PROSITE" id="PS50110">
    <property type="entry name" value="RESPONSE_REGULATORY"/>
    <property type="match status" value="1"/>
</dbReference>
<feature type="coiled-coil region" evidence="8">
    <location>
        <begin position="332"/>
        <end position="359"/>
    </location>
</feature>
<dbReference type="CDD" id="cd18774">
    <property type="entry name" value="PDC2_HK_sensor"/>
    <property type="match status" value="1"/>
</dbReference>
<evidence type="ECO:0000313" key="11">
    <source>
        <dbReference type="EMBL" id="SNT37486.1"/>
    </source>
</evidence>
<keyword evidence="5" id="KW-0808">Transferase</keyword>
<dbReference type="AlphaFoldDB" id="A0A239M492"/>
<protein>
    <recommendedName>
        <fullName evidence="3">histidine kinase</fullName>
        <ecNumber evidence="3">2.7.13.3</ecNumber>
    </recommendedName>
</protein>
<evidence type="ECO:0000256" key="6">
    <source>
        <dbReference type="ARBA" id="ARBA00022777"/>
    </source>
</evidence>
<evidence type="ECO:0000259" key="9">
    <source>
        <dbReference type="PROSITE" id="PS50109"/>
    </source>
</evidence>
<dbReference type="PRINTS" id="PR00344">
    <property type="entry name" value="BCTRLSENSOR"/>
</dbReference>
<evidence type="ECO:0000256" key="5">
    <source>
        <dbReference type="ARBA" id="ARBA00022679"/>
    </source>
</evidence>
<dbReference type="Gene3D" id="3.30.565.10">
    <property type="entry name" value="Histidine kinase-like ATPase, C-terminal domain"/>
    <property type="match status" value="1"/>
</dbReference>
<dbReference type="GO" id="GO:0009927">
    <property type="term" value="F:histidine phosphotransfer kinase activity"/>
    <property type="evidence" value="ECO:0007669"/>
    <property type="project" value="TreeGrafter"/>
</dbReference>
<dbReference type="SMART" id="SM00387">
    <property type="entry name" value="HATPase_c"/>
    <property type="match status" value="1"/>
</dbReference>
<keyword evidence="6 11" id="KW-0418">Kinase</keyword>
<dbReference type="Pfam" id="PF00512">
    <property type="entry name" value="HisKA"/>
    <property type="match status" value="1"/>
</dbReference>
<evidence type="ECO:0000256" key="2">
    <source>
        <dbReference type="ARBA" id="ARBA00004429"/>
    </source>
</evidence>
<dbReference type="CDD" id="cd00082">
    <property type="entry name" value="HisKA"/>
    <property type="match status" value="1"/>
</dbReference>
<feature type="domain" description="Histidine kinase" evidence="9">
    <location>
        <begin position="387"/>
        <end position="601"/>
    </location>
</feature>
<dbReference type="EMBL" id="FZOT01000031">
    <property type="protein sequence ID" value="SNT37486.1"/>
    <property type="molecule type" value="Genomic_DNA"/>
</dbReference>
<dbReference type="EC" id="2.7.13.3" evidence="3"/>
<evidence type="ECO:0000256" key="7">
    <source>
        <dbReference type="PROSITE-ProRule" id="PRU00169"/>
    </source>
</evidence>
<accession>A0A239M492</accession>
<dbReference type="InterPro" id="IPR005467">
    <property type="entry name" value="His_kinase_dom"/>
</dbReference>
<dbReference type="InterPro" id="IPR001789">
    <property type="entry name" value="Sig_transdc_resp-reg_receiver"/>
</dbReference>
<keyword evidence="12" id="KW-1185">Reference proteome</keyword>
<dbReference type="Gene3D" id="3.30.450.20">
    <property type="entry name" value="PAS domain"/>
    <property type="match status" value="1"/>
</dbReference>
<organism evidence="11 12">
    <name type="scientific">Noviherbaspirillum humi</name>
    <dbReference type="NCBI Taxonomy" id="1688639"/>
    <lineage>
        <taxon>Bacteria</taxon>
        <taxon>Pseudomonadati</taxon>
        <taxon>Pseudomonadota</taxon>
        <taxon>Betaproteobacteria</taxon>
        <taxon>Burkholderiales</taxon>
        <taxon>Oxalobacteraceae</taxon>
        <taxon>Noviherbaspirillum</taxon>
    </lineage>
</organism>
<dbReference type="PROSITE" id="PS50109">
    <property type="entry name" value="HIS_KIN"/>
    <property type="match status" value="1"/>
</dbReference>
<comment type="catalytic activity">
    <reaction evidence="1">
        <text>ATP + protein L-histidine = ADP + protein N-phospho-L-histidine.</text>
        <dbReference type="EC" id="2.7.13.3"/>
    </reaction>
</comment>
<dbReference type="CDD" id="cd17580">
    <property type="entry name" value="REC_2_DhkD-like"/>
    <property type="match status" value="1"/>
</dbReference>
<dbReference type="Pfam" id="PF02518">
    <property type="entry name" value="HATPase_c"/>
    <property type="match status" value="1"/>
</dbReference>
<evidence type="ECO:0000256" key="4">
    <source>
        <dbReference type="ARBA" id="ARBA00022553"/>
    </source>
</evidence>
<reference evidence="11 12" key="1">
    <citation type="submission" date="2017-06" db="EMBL/GenBank/DDBJ databases">
        <authorList>
            <person name="Kim H.J."/>
            <person name="Triplett B.A."/>
        </authorList>
    </citation>
    <scope>NUCLEOTIDE SEQUENCE [LARGE SCALE GENOMIC DNA]</scope>
    <source>
        <strain evidence="11 12">U15</strain>
    </source>
</reference>
<feature type="domain" description="Response regulatory" evidence="10">
    <location>
        <begin position="620"/>
        <end position="736"/>
    </location>
</feature>
<gene>
    <name evidence="11" type="ORF">SAMN06265795_13117</name>
</gene>
<feature type="modified residue" description="4-aspartylphosphate" evidence="7">
    <location>
        <position position="669"/>
    </location>
</feature>
<dbReference type="InterPro" id="IPR011006">
    <property type="entry name" value="CheY-like_superfamily"/>
</dbReference>
<dbReference type="InterPro" id="IPR003661">
    <property type="entry name" value="HisK_dim/P_dom"/>
</dbReference>
<name>A0A239M492_9BURK</name>
<dbReference type="InterPro" id="IPR036890">
    <property type="entry name" value="HATPase_C_sf"/>
</dbReference>
<dbReference type="PANTHER" id="PTHR43047:SF72">
    <property type="entry name" value="OSMOSENSING HISTIDINE PROTEIN KINASE SLN1"/>
    <property type="match status" value="1"/>
</dbReference>
<dbReference type="Pfam" id="PF00072">
    <property type="entry name" value="Response_reg"/>
    <property type="match status" value="1"/>
</dbReference>
<evidence type="ECO:0000313" key="12">
    <source>
        <dbReference type="Proteomes" id="UP000198284"/>
    </source>
</evidence>
<sequence>MHAARTYHLRQLLLLLATIALLPLLLAGAWAVHSTIRQQRLEVERSALDLSRALATAVGTELDATIASLRTLSQSQALADNDLPAFYRVALRVKQANPSWQSVILTDTKGSVLFSTSRPYGDTAARIVDPDSLRETVDSRRPVVGSARVGSRGTLAFPVRVPVQRDADITYVLGAAVLPERILDILHQQKVSADSVVAVFDASGKRVARTKEHGSDAPSPSLAKLLAGGGAEGVGVTTTLEGAESVTAFTHVPGHNWTVAVGVPTTGIGSLLLRGPFYYFVGVLASLVVWVLAASWLSRRIAGAVDQLRERATGLVRDGNLLPQIQSPIREINEANAALVVLSRERAEVEAERQRLLASVNAALDTTRLALSQAEEASRAKDNFLAMLGHEMRNPLAPIVSALDLLDLRGDERSDKERVILRRQVSRLHRLVDDLLDVSRIVQGKLEVRKEHVDIRHVVFKAQESVRHAAEAGGTRLHTNLPEHPIPVDGDPGRLEQAITNLLSNALRFAPGGAICITGALDGEDAVLVVEDDGAGMEATTLEKLFQPFFQAPQSLARSHGGLGLGLTIVRTIVELHNGRIGVSSELGAGSRFEIRLPQSSGGRAQAEEAEDSGLLEGRRVLVVDDNVDAAELLAAGLRMAGHDVQTAYSGSDALTLMRTFRPEVAILDIGMPEMDGYQLAHAIRDQYPRWQGQLLALSGYGQAMDKDLARAAGFKQHFTKPVRLPQLNRVIAMLLNA</sequence>
<keyword evidence="4 7" id="KW-0597">Phosphoprotein</keyword>
<dbReference type="FunFam" id="3.30.565.10:FF:000006">
    <property type="entry name" value="Sensor histidine kinase WalK"/>
    <property type="match status" value="1"/>
</dbReference>
<evidence type="ECO:0000256" key="8">
    <source>
        <dbReference type="SAM" id="Coils"/>
    </source>
</evidence>
<dbReference type="GO" id="GO:0005886">
    <property type="term" value="C:plasma membrane"/>
    <property type="evidence" value="ECO:0007669"/>
    <property type="project" value="UniProtKB-SubCell"/>
</dbReference>
<dbReference type="InterPro" id="IPR036097">
    <property type="entry name" value="HisK_dim/P_sf"/>
</dbReference>
<keyword evidence="8" id="KW-0175">Coiled coil</keyword>
<dbReference type="GO" id="GO:0000155">
    <property type="term" value="F:phosphorelay sensor kinase activity"/>
    <property type="evidence" value="ECO:0007669"/>
    <property type="project" value="InterPro"/>
</dbReference>
<dbReference type="Gene3D" id="1.10.287.130">
    <property type="match status" value="1"/>
</dbReference>
<dbReference type="InterPro" id="IPR003594">
    <property type="entry name" value="HATPase_dom"/>
</dbReference>
<dbReference type="Gene3D" id="3.40.50.2300">
    <property type="match status" value="1"/>
</dbReference>
<comment type="subcellular location">
    <subcellularLocation>
        <location evidence="2">Cell inner membrane</location>
        <topology evidence="2">Multi-pass membrane protein</topology>
    </subcellularLocation>
</comment>